<dbReference type="EMBL" id="RCOS01000017">
    <property type="protein sequence ID" value="RSN78419.1"/>
    <property type="molecule type" value="Genomic_DNA"/>
</dbReference>
<gene>
    <name evidence="1" type="ORF">D6D85_00930</name>
</gene>
<dbReference type="Proteomes" id="UP000277582">
    <property type="component" value="Unassembled WGS sequence"/>
</dbReference>
<reference evidence="1 2" key="1">
    <citation type="submission" date="2018-10" db="EMBL/GenBank/DDBJ databases">
        <title>Co-occurring genomic capacity for anaerobic methane metabolism and dissimilatory sulfite reduction discovered in the Korarchaeota.</title>
        <authorList>
            <person name="Mckay L.J."/>
            <person name="Dlakic M."/>
            <person name="Fields M.W."/>
            <person name="Delmont T.O."/>
            <person name="Eren A.M."/>
            <person name="Jay Z.J."/>
            <person name="Klingelsmith K.B."/>
            <person name="Rusch D.B."/>
            <person name="Inskeep W.P."/>
        </authorList>
    </citation>
    <scope>NUCLEOTIDE SEQUENCE [LARGE SCALE GENOMIC DNA]</scope>
    <source>
        <strain evidence="1 2">MDKW</strain>
    </source>
</reference>
<proteinExistence type="predicted"/>
<sequence length="88" mass="9597">MTRTIVLRRQIITGPGGEAIGEVRVEVTNDLINELLQVADVDIGNKPIDQCSKSPVNIPPDRAGKRAKLKKMGYTDADLDVLEKEGVI</sequence>
<protein>
    <submittedName>
        <fullName evidence="1">Uncharacterized protein</fullName>
    </submittedName>
</protein>
<evidence type="ECO:0000313" key="1">
    <source>
        <dbReference type="EMBL" id="RSN78419.1"/>
    </source>
</evidence>
<accession>A0A3R9Q122</accession>
<evidence type="ECO:0000313" key="2">
    <source>
        <dbReference type="Proteomes" id="UP000277582"/>
    </source>
</evidence>
<dbReference type="RefSeq" id="WP_125670148.1">
    <property type="nucleotide sequence ID" value="NZ_RCOS01000017.1"/>
</dbReference>
<keyword evidence="2" id="KW-1185">Reference proteome</keyword>
<dbReference type="AlphaFoldDB" id="A0A3R9Q122"/>
<comment type="caution">
    <text evidence="1">The sequence shown here is derived from an EMBL/GenBank/DDBJ whole genome shotgun (WGS) entry which is preliminary data.</text>
</comment>
<name>A0A3R9Q122_9CREN</name>
<organism evidence="1 2">
    <name type="scientific">Candidatus Methanodesulfokora washburnensis</name>
    <dbReference type="NCBI Taxonomy" id="2478471"/>
    <lineage>
        <taxon>Archaea</taxon>
        <taxon>Thermoproteota</taxon>
        <taxon>Candidatus Korarchaeia</taxon>
        <taxon>Candidatus Korarchaeia incertae sedis</taxon>
        <taxon>Candidatus Methanodesulfokora</taxon>
    </lineage>
</organism>